<evidence type="ECO:0000259" key="1">
    <source>
        <dbReference type="PROSITE" id="PS50943"/>
    </source>
</evidence>
<dbReference type="PROSITE" id="PS50943">
    <property type="entry name" value="HTH_CROC1"/>
    <property type="match status" value="1"/>
</dbReference>
<dbReference type="Pfam" id="PF01381">
    <property type="entry name" value="HTH_3"/>
    <property type="match status" value="1"/>
</dbReference>
<dbReference type="Gene3D" id="1.10.260.40">
    <property type="entry name" value="lambda repressor-like DNA-binding domains"/>
    <property type="match status" value="1"/>
</dbReference>
<accession>A0A7X6DAR0</accession>
<protein>
    <submittedName>
        <fullName evidence="2">Helix-turn-helix transcriptional regulator</fullName>
    </submittedName>
</protein>
<name>A0A7X6DAR0_9ENTE</name>
<reference evidence="2 3" key="1">
    <citation type="submission" date="2020-03" db="EMBL/GenBank/DDBJ databases">
        <title>Bacterial samples isolated from urine from healthy bovine heifers (Gyr breed).</title>
        <authorList>
            <person name="Giannattasio-Ferraz S."/>
            <person name="Maskeri L."/>
            <person name="Penido A."/>
            <person name="Barbosa-Stancioli E.F."/>
            <person name="Putonti C."/>
        </authorList>
    </citation>
    <scope>NUCLEOTIDE SEQUENCE [LARGE SCALE GENOMIC DNA]</scope>
    <source>
        <strain evidence="2 3">UFMG-H7</strain>
    </source>
</reference>
<sequence>MNLTPVTNKDRDIQRGIRIKQIRTDNELSQVNFGKDVTNNPNIDRKTVYDWERGKFCPNEYTLQKIAQIGDISVDELMYGSFEGYIKGLIINNDSLIENDISSKDLTISDYLKYTNRAVTARLFNQLNNLEKNQLADNTIKRCNKLRLVHFDTIAIIKVIDDFLMEESIGDISILTQSILENLDIIETEWLMEQLQDNSTDTKQFPVEGVNELYTAIQSFRDDLTKISDNYSNLINKKRGVN</sequence>
<dbReference type="AlphaFoldDB" id="A0A7X6DAR0"/>
<feature type="domain" description="HTH cro/C1-type" evidence="1">
    <location>
        <begin position="19"/>
        <end position="77"/>
    </location>
</feature>
<evidence type="ECO:0000313" key="2">
    <source>
        <dbReference type="EMBL" id="NKC68867.1"/>
    </source>
</evidence>
<dbReference type="InterPro" id="IPR010982">
    <property type="entry name" value="Lambda_DNA-bd_dom_sf"/>
</dbReference>
<evidence type="ECO:0000313" key="3">
    <source>
        <dbReference type="Proteomes" id="UP000521358"/>
    </source>
</evidence>
<dbReference type="RefSeq" id="WP_167807956.1">
    <property type="nucleotide sequence ID" value="NZ_JAAVMB010000016.1"/>
</dbReference>
<comment type="caution">
    <text evidence="2">The sequence shown here is derived from an EMBL/GenBank/DDBJ whole genome shotgun (WGS) entry which is preliminary data.</text>
</comment>
<dbReference type="SMART" id="SM00530">
    <property type="entry name" value="HTH_XRE"/>
    <property type="match status" value="1"/>
</dbReference>
<proteinExistence type="predicted"/>
<dbReference type="Proteomes" id="UP000521358">
    <property type="component" value="Unassembled WGS sequence"/>
</dbReference>
<gene>
    <name evidence="2" type="ORF">HED35_12285</name>
</gene>
<dbReference type="CDD" id="cd00093">
    <property type="entry name" value="HTH_XRE"/>
    <property type="match status" value="1"/>
</dbReference>
<dbReference type="InterPro" id="IPR001387">
    <property type="entry name" value="Cro/C1-type_HTH"/>
</dbReference>
<dbReference type="EMBL" id="JAAVMB010000016">
    <property type="protein sequence ID" value="NKC68867.1"/>
    <property type="molecule type" value="Genomic_DNA"/>
</dbReference>
<organism evidence="2 3">
    <name type="scientific">Vagococcus fluvialis</name>
    <dbReference type="NCBI Taxonomy" id="2738"/>
    <lineage>
        <taxon>Bacteria</taxon>
        <taxon>Bacillati</taxon>
        <taxon>Bacillota</taxon>
        <taxon>Bacilli</taxon>
        <taxon>Lactobacillales</taxon>
        <taxon>Enterococcaceae</taxon>
        <taxon>Vagococcus</taxon>
    </lineage>
</organism>
<dbReference type="SUPFAM" id="SSF47413">
    <property type="entry name" value="lambda repressor-like DNA-binding domains"/>
    <property type="match status" value="1"/>
</dbReference>
<dbReference type="GO" id="GO:0003677">
    <property type="term" value="F:DNA binding"/>
    <property type="evidence" value="ECO:0007669"/>
    <property type="project" value="InterPro"/>
</dbReference>